<dbReference type="Gene3D" id="3.40.50.300">
    <property type="entry name" value="P-loop containing nucleotide triphosphate hydrolases"/>
    <property type="match status" value="1"/>
</dbReference>
<dbReference type="PANTHER" id="PTHR11017">
    <property type="entry name" value="LEUCINE-RICH REPEAT-CONTAINING PROTEIN"/>
    <property type="match status" value="1"/>
</dbReference>
<dbReference type="InterPro" id="IPR044974">
    <property type="entry name" value="Disease_R_plants"/>
</dbReference>
<dbReference type="InterPro" id="IPR003591">
    <property type="entry name" value="Leu-rich_rpt_typical-subtyp"/>
</dbReference>
<dbReference type="SUPFAM" id="SSF52058">
    <property type="entry name" value="L domain-like"/>
    <property type="match status" value="2"/>
</dbReference>
<evidence type="ECO:0000256" key="1">
    <source>
        <dbReference type="ARBA" id="ARBA00011982"/>
    </source>
</evidence>
<evidence type="ECO:0000256" key="4">
    <source>
        <dbReference type="ARBA" id="ARBA00022821"/>
    </source>
</evidence>
<dbReference type="Pfam" id="PF00560">
    <property type="entry name" value="LRR_1"/>
    <property type="match status" value="2"/>
</dbReference>
<comment type="catalytic activity">
    <reaction evidence="6">
        <text>NAD(+) + H2O = ADP-D-ribose + nicotinamide + H(+)</text>
        <dbReference type="Rhea" id="RHEA:16301"/>
        <dbReference type="ChEBI" id="CHEBI:15377"/>
        <dbReference type="ChEBI" id="CHEBI:15378"/>
        <dbReference type="ChEBI" id="CHEBI:17154"/>
        <dbReference type="ChEBI" id="CHEBI:57540"/>
        <dbReference type="ChEBI" id="CHEBI:57967"/>
        <dbReference type="EC" id="3.2.2.6"/>
    </reaction>
    <physiologicalReaction direction="left-to-right" evidence="6">
        <dbReference type="Rhea" id="RHEA:16302"/>
    </physiologicalReaction>
</comment>
<evidence type="ECO:0000259" key="8">
    <source>
        <dbReference type="Pfam" id="PF20160"/>
    </source>
</evidence>
<evidence type="ECO:0000256" key="6">
    <source>
        <dbReference type="ARBA" id="ARBA00047304"/>
    </source>
</evidence>
<dbReference type="InterPro" id="IPR058192">
    <property type="entry name" value="WHD_ROQ1-like"/>
</dbReference>
<protein>
    <recommendedName>
        <fullName evidence="1">ADP-ribosyl cyclase/cyclic ADP-ribose hydrolase</fullName>
        <ecNumber evidence="1">3.2.2.6</ecNumber>
    </recommendedName>
</protein>
<dbReference type="PANTHER" id="PTHR11017:SF570">
    <property type="entry name" value="DISEASE RESISTANCE PROTEIN (TIR-NBS CLASS)-RELATED"/>
    <property type="match status" value="1"/>
</dbReference>
<dbReference type="Pfam" id="PF20160">
    <property type="entry name" value="C-JID"/>
    <property type="match status" value="1"/>
</dbReference>
<dbReference type="SUPFAM" id="SSF52540">
    <property type="entry name" value="P-loop containing nucleoside triphosphate hydrolases"/>
    <property type="match status" value="1"/>
</dbReference>
<dbReference type="InterPro" id="IPR002182">
    <property type="entry name" value="NB-ARC"/>
</dbReference>
<organism evidence="11 12">
    <name type="scientific">Vitis vinifera</name>
    <name type="common">Grape</name>
    <dbReference type="NCBI Taxonomy" id="29760"/>
    <lineage>
        <taxon>Eukaryota</taxon>
        <taxon>Viridiplantae</taxon>
        <taxon>Streptophyta</taxon>
        <taxon>Embryophyta</taxon>
        <taxon>Tracheophyta</taxon>
        <taxon>Spermatophyta</taxon>
        <taxon>Magnoliopsida</taxon>
        <taxon>eudicotyledons</taxon>
        <taxon>Gunneridae</taxon>
        <taxon>Pentapetalae</taxon>
        <taxon>rosids</taxon>
        <taxon>Vitales</taxon>
        <taxon>Vitaceae</taxon>
        <taxon>Viteae</taxon>
        <taxon>Vitis</taxon>
    </lineage>
</organism>
<gene>
    <name evidence="11" type="primary">N_193</name>
    <name evidence="11" type="ORF">CK203_092295</name>
</gene>
<reference evidence="11 12" key="1">
    <citation type="journal article" date="2018" name="PLoS Genet.">
        <title>Population sequencing reveals clonal diversity and ancestral inbreeding in the grapevine cultivar Chardonnay.</title>
        <authorList>
            <person name="Roach M.J."/>
            <person name="Johnson D.L."/>
            <person name="Bohlmann J."/>
            <person name="van Vuuren H.J."/>
            <person name="Jones S.J."/>
            <person name="Pretorius I.S."/>
            <person name="Schmidt S.A."/>
            <person name="Borneman A.R."/>
        </authorList>
    </citation>
    <scope>NUCLEOTIDE SEQUENCE [LARGE SCALE GENOMIC DNA]</scope>
    <source>
        <strain evidence="12">cv. Chardonnay</strain>
        <tissue evidence="11">Leaf</tissue>
    </source>
</reference>
<dbReference type="InterPro" id="IPR032675">
    <property type="entry name" value="LRR_dom_sf"/>
</dbReference>
<dbReference type="Pfam" id="PF00931">
    <property type="entry name" value="NB-ARC"/>
    <property type="match status" value="1"/>
</dbReference>
<evidence type="ECO:0000313" key="11">
    <source>
        <dbReference type="EMBL" id="RVW60158.1"/>
    </source>
</evidence>
<dbReference type="SMART" id="SM00369">
    <property type="entry name" value="LRR_TYP"/>
    <property type="match status" value="4"/>
</dbReference>
<dbReference type="Pfam" id="PF23286">
    <property type="entry name" value="LRR_13"/>
    <property type="match status" value="1"/>
</dbReference>
<dbReference type="GO" id="GO:0043531">
    <property type="term" value="F:ADP binding"/>
    <property type="evidence" value="ECO:0007669"/>
    <property type="project" value="InterPro"/>
</dbReference>
<sequence length="1008" mass="115046">MESNDVRMVGICGIGGIGKTTIAGYIYNQISWGFECSSFLEDAKKVYKKKGLPHLQKLLLNDIQKGENSKISNIHQGARVIQNSLYLRKALIVLDDVDDMDQLEFLVGNHAWYGKGSRIIITTRDKRCLTMLNVDYLYNVEGLDSNEALELFSRHAFQSNLPKEDFKILLNPVIYYCEGLPLALKVLGSLLCGKTKGEWTSELHKLEKEPEMKIHNVLKISFDGLDTTQQMILLDIACFFQGEDKDFASKIWDGYELYGEINIGVLLEKCLITISNNRLHMHGLIEKMCKKIVREQHPKDPSKWSRLWNQDDIYCAFVSEKIKRKMVHYKIFARLKKVFAKMKKLRLLKVYYSLGNEHKMSLPKDFEFPPNLNYLHWEGLVSLPSNFHGEKLVAINLKSSNIKELLKGEKCLAELKFIDLSNSQQLIKIPKFSRMPKLEKLNLVGCVSFSQLHSSIGTFSEMNYLTELNFSESGIRELPITIGSLIALETLNLSKCSKFEKFPDTFFVNMRRLKVLGLSHSGIKELPTSIECLEALELLVLRNCSNFEKFPEIQKNMVNLLQLNLDYSGIKELPCLIGHLPRLQSLGLRKCKNLRSVPSSILQLESLKACFLEGCSNLEIFPEIMEDMEHSKGLSLLESAITELPSSIERQICAARLFLSDCENLETLPNNIGMTCVSHLVVRNCPKLHKLPDSLRSMQLKELDVSGCNLMAGAIPDDLWCLFSLEELNVSGNNIDCIPGGIISLSRLRSLKMNRCLMLTEIPELPSSLRRIEAYGCPLLETLSSDAKHPLWSSLPNGLKSDIQDYFECPPYWKYYRETRVVIPGSRGIPEWISHKSMGDEITIDLPKNWYEDNNFLGFALFSHHVPVDDICKTLCDDDIPYFPIVAFDTTLHLLISDGDQFGHVKVIDYTLECTRDMKNNTLFADPGLMVVYFPQIVISSEYRSNRWNKFKAGFSSVFKQAYRRASCKVESCGIHLIYDHGQDHPQQSLQLFNVKRSHDDTEDHPHV</sequence>
<evidence type="ECO:0000256" key="5">
    <source>
        <dbReference type="ARBA" id="ARBA00023027"/>
    </source>
</evidence>
<evidence type="ECO:0000259" key="9">
    <source>
        <dbReference type="Pfam" id="PF23282"/>
    </source>
</evidence>
<dbReference type="InterPro" id="IPR042197">
    <property type="entry name" value="Apaf_helical"/>
</dbReference>
<dbReference type="PRINTS" id="PR00364">
    <property type="entry name" value="DISEASERSIST"/>
</dbReference>
<keyword evidence="2" id="KW-0433">Leucine-rich repeat</keyword>
<keyword evidence="4" id="KW-0611">Plant defense</keyword>
<feature type="domain" description="NB-ARC" evidence="7">
    <location>
        <begin position="1"/>
        <end position="160"/>
    </location>
</feature>
<dbReference type="Proteomes" id="UP000288805">
    <property type="component" value="Unassembled WGS sequence"/>
</dbReference>
<dbReference type="InterPro" id="IPR058546">
    <property type="entry name" value="RPS4B/Roq1-like_LRR"/>
</dbReference>
<feature type="domain" description="Disease resistance protein Roq1-like winged-helix" evidence="9">
    <location>
        <begin position="228"/>
        <end position="296"/>
    </location>
</feature>
<dbReference type="EC" id="3.2.2.6" evidence="1"/>
<dbReference type="PROSITE" id="PS51450">
    <property type="entry name" value="LRR"/>
    <property type="match status" value="1"/>
</dbReference>
<proteinExistence type="predicted"/>
<dbReference type="Gene3D" id="1.10.8.430">
    <property type="entry name" value="Helical domain of apoptotic protease-activating factors"/>
    <property type="match status" value="1"/>
</dbReference>
<keyword evidence="3" id="KW-0677">Repeat</keyword>
<dbReference type="AlphaFoldDB" id="A0A438FJH6"/>
<dbReference type="Pfam" id="PF23282">
    <property type="entry name" value="WHD_ROQ1"/>
    <property type="match status" value="1"/>
</dbReference>
<name>A0A438FJH6_VITVI</name>
<evidence type="ECO:0000313" key="12">
    <source>
        <dbReference type="Proteomes" id="UP000288805"/>
    </source>
</evidence>
<dbReference type="Gene3D" id="3.80.10.10">
    <property type="entry name" value="Ribonuclease Inhibitor"/>
    <property type="match status" value="3"/>
</dbReference>
<dbReference type="InterPro" id="IPR036390">
    <property type="entry name" value="WH_DNA-bd_sf"/>
</dbReference>
<dbReference type="GO" id="GO:0006952">
    <property type="term" value="P:defense response"/>
    <property type="evidence" value="ECO:0007669"/>
    <property type="project" value="InterPro"/>
</dbReference>
<dbReference type="GO" id="GO:0061809">
    <property type="term" value="F:NAD+ nucleosidase activity, cyclic ADP-ribose generating"/>
    <property type="evidence" value="ECO:0007669"/>
    <property type="project" value="UniProtKB-EC"/>
</dbReference>
<dbReference type="InterPro" id="IPR045344">
    <property type="entry name" value="C-JID"/>
</dbReference>
<feature type="domain" description="C-JID" evidence="8">
    <location>
        <begin position="827"/>
        <end position="981"/>
    </location>
</feature>
<evidence type="ECO:0000256" key="2">
    <source>
        <dbReference type="ARBA" id="ARBA00022614"/>
    </source>
</evidence>
<dbReference type="InterPro" id="IPR001611">
    <property type="entry name" value="Leu-rich_rpt"/>
</dbReference>
<dbReference type="InterPro" id="IPR027417">
    <property type="entry name" value="P-loop_NTPase"/>
</dbReference>
<dbReference type="SUPFAM" id="SSF46785">
    <property type="entry name" value="Winged helix' DNA-binding domain"/>
    <property type="match status" value="1"/>
</dbReference>
<keyword evidence="5" id="KW-0520">NAD</keyword>
<evidence type="ECO:0000259" key="7">
    <source>
        <dbReference type="Pfam" id="PF00931"/>
    </source>
</evidence>
<evidence type="ECO:0000259" key="10">
    <source>
        <dbReference type="Pfam" id="PF23286"/>
    </source>
</evidence>
<dbReference type="EMBL" id="QGNW01000869">
    <property type="protein sequence ID" value="RVW60158.1"/>
    <property type="molecule type" value="Genomic_DNA"/>
</dbReference>
<comment type="caution">
    <text evidence="11">The sequence shown here is derived from an EMBL/GenBank/DDBJ whole genome shotgun (WGS) entry which is preliminary data.</text>
</comment>
<accession>A0A438FJH6</accession>
<feature type="domain" description="Disease resistance protein RPS4B/Roq1-like leucine-rich repeats" evidence="10">
    <location>
        <begin position="533"/>
        <end position="618"/>
    </location>
</feature>
<evidence type="ECO:0000256" key="3">
    <source>
        <dbReference type="ARBA" id="ARBA00022737"/>
    </source>
</evidence>